<dbReference type="CDD" id="cd10434">
    <property type="entry name" value="GIY-YIG_UvrC_Cho"/>
    <property type="match status" value="1"/>
</dbReference>
<dbReference type="SUPFAM" id="SSF82771">
    <property type="entry name" value="GIY-YIG endonuclease"/>
    <property type="match status" value="1"/>
</dbReference>
<keyword evidence="18" id="KW-1185">Reference proteome</keyword>
<dbReference type="InterPro" id="IPR050066">
    <property type="entry name" value="UvrABC_protein_C"/>
</dbReference>
<evidence type="ECO:0000256" key="5">
    <source>
        <dbReference type="ARBA" id="ARBA00022881"/>
    </source>
</evidence>
<accession>A0A6G9IE80</accession>
<evidence type="ECO:0000256" key="9">
    <source>
        <dbReference type="ARBA" id="ARBA00061531"/>
    </source>
</evidence>
<dbReference type="InterPro" id="IPR038476">
    <property type="entry name" value="UvrC_RNase_H_dom_sf"/>
</dbReference>
<dbReference type="InterPro" id="IPR010994">
    <property type="entry name" value="RuvA_2-like"/>
</dbReference>
<dbReference type="SMART" id="SM00278">
    <property type="entry name" value="HhH1"/>
    <property type="match status" value="2"/>
</dbReference>
<keyword evidence="7 13" id="KW-0742">SOS response</keyword>
<dbReference type="InterPro" id="IPR047296">
    <property type="entry name" value="GIY-YIG_UvrC_Cho"/>
</dbReference>
<dbReference type="AlphaFoldDB" id="A0A6G9IE80"/>
<dbReference type="EMBL" id="CP050253">
    <property type="protein sequence ID" value="QIQ22119.1"/>
    <property type="molecule type" value="Genomic_DNA"/>
</dbReference>
<dbReference type="FunFam" id="3.30.420.340:FF:000001">
    <property type="entry name" value="UvrABC system protein C"/>
    <property type="match status" value="1"/>
</dbReference>
<keyword evidence="17" id="KW-0378">Hydrolase</keyword>
<dbReference type="FunFam" id="3.40.1440.10:FF:000001">
    <property type="entry name" value="UvrABC system protein C"/>
    <property type="match status" value="1"/>
</dbReference>
<dbReference type="Gene3D" id="4.10.860.10">
    <property type="entry name" value="UVR domain"/>
    <property type="match status" value="1"/>
</dbReference>
<protein>
    <recommendedName>
        <fullName evidence="11 13">UvrABC system protein C</fullName>
        <shortName evidence="13">Protein UvrC</shortName>
    </recommendedName>
    <alternativeName>
        <fullName evidence="12 13">Excinuclease ABC subunit C</fullName>
    </alternativeName>
</protein>
<organism evidence="17 18">
    <name type="scientific">Zophobihabitans entericus</name>
    <dbReference type="NCBI Taxonomy" id="1635327"/>
    <lineage>
        <taxon>Bacteria</taxon>
        <taxon>Pseudomonadati</taxon>
        <taxon>Pseudomonadota</taxon>
        <taxon>Gammaproteobacteria</taxon>
        <taxon>Orbales</taxon>
        <taxon>Orbaceae</taxon>
        <taxon>Zophobihabitans</taxon>
    </lineage>
</organism>
<evidence type="ECO:0000259" key="14">
    <source>
        <dbReference type="PROSITE" id="PS50151"/>
    </source>
</evidence>
<dbReference type="InterPro" id="IPR036876">
    <property type="entry name" value="UVR_dom_sf"/>
</dbReference>
<dbReference type="Gene3D" id="3.30.420.340">
    <property type="entry name" value="UvrC, RNAse H endonuclease domain"/>
    <property type="match status" value="1"/>
</dbReference>
<keyword evidence="3 13" id="KW-0227">DNA damage</keyword>
<evidence type="ECO:0000256" key="3">
    <source>
        <dbReference type="ARBA" id="ARBA00022763"/>
    </source>
</evidence>
<evidence type="ECO:0000256" key="10">
    <source>
        <dbReference type="ARBA" id="ARBA00062841"/>
    </source>
</evidence>
<comment type="subunit">
    <text evidence="10 13">Interacts with UvrB in an incision complex.</text>
</comment>
<dbReference type="GO" id="GO:0009432">
    <property type="term" value="P:SOS response"/>
    <property type="evidence" value="ECO:0007669"/>
    <property type="project" value="UniProtKB-UniRule"/>
</dbReference>
<dbReference type="PANTHER" id="PTHR30562:SF1">
    <property type="entry name" value="UVRABC SYSTEM PROTEIN C"/>
    <property type="match status" value="1"/>
</dbReference>
<keyword evidence="6 13" id="KW-0234">DNA repair</keyword>
<dbReference type="PROSITE" id="PS50151">
    <property type="entry name" value="UVR"/>
    <property type="match status" value="1"/>
</dbReference>
<dbReference type="GO" id="GO:0006289">
    <property type="term" value="P:nucleotide-excision repair"/>
    <property type="evidence" value="ECO:0007669"/>
    <property type="project" value="UniProtKB-UniRule"/>
</dbReference>
<evidence type="ECO:0000313" key="18">
    <source>
        <dbReference type="Proteomes" id="UP000501168"/>
    </source>
</evidence>
<feature type="domain" description="UvrC family homology region profile" evidence="16">
    <location>
        <begin position="258"/>
        <end position="484"/>
    </location>
</feature>
<dbReference type="GO" id="GO:0009380">
    <property type="term" value="C:excinuclease repair complex"/>
    <property type="evidence" value="ECO:0007669"/>
    <property type="project" value="InterPro"/>
</dbReference>
<dbReference type="FunCoup" id="A0A6G9IE80">
    <property type="interactions" value="230"/>
</dbReference>
<dbReference type="InterPro" id="IPR000305">
    <property type="entry name" value="GIY-YIG_endonuc"/>
</dbReference>
<dbReference type="RefSeq" id="WP_166917416.1">
    <property type="nucleotide sequence ID" value="NZ_CP050253.1"/>
</dbReference>
<name>A0A6G9IE80_9GAMM</name>
<dbReference type="GO" id="GO:0005737">
    <property type="term" value="C:cytoplasm"/>
    <property type="evidence" value="ECO:0007669"/>
    <property type="project" value="UniProtKB-SubCell"/>
</dbReference>
<evidence type="ECO:0000256" key="13">
    <source>
        <dbReference type="HAMAP-Rule" id="MF_00203"/>
    </source>
</evidence>
<sequence>MSKQQEPFDSVEFLKHVPHEPGVYQMFNKDNTIIYVGKAKDLNKRLKSYFNTSKKTLKTDTLVSHIAHVEYTITNTETEALLLEQTYIKKHQPRYNVLLKDDKSYPFIRLSKDKHPRLSIYRGSTNKKEDEFFGPYPNSSAVKNILALLQKAIPVRQCENATYNNRTRPCLQYQIKRCLGPCVKGIISDEDYAEQVNYVRMFLQGHTEKIIQTLIKDMTQASEALNFEKAAQLRDQLQAIQQISEKQVIYNNHDNLDVIGFHYEAGIACIYVLFIRNGITFGHRAYSPKIPSNTELDEVIETFLGQFYLQGNFNRNIPKKILINYPLKDKSSLEESLSQLANRQVKIITDPKGDNTKLLTMATMNAKKEVTNKLLENSTISQRYQSLQTFLNIPKIKRMECFDISHFTGTNTVASCVVFDDKGPLKSEYRRYNVTDITPGDDYAAMEQTLRRRYDKKDLPEDKIPDVIFIDGGKGQLAKALKVFEELNVNWDKNRPILIGVAKGSERKEGLETLFFESHGHGSYLDAHSPALLLIQQIRNESHNHAIIGQRQKRIKVTKESSLESIEGIGAKRRQALLNHFGGLQELKKASIDQIAKVQGISLVQAEKIYSALKH</sequence>
<gene>
    <name evidence="13 17" type="primary">uvrC</name>
    <name evidence="17" type="ORF">IPMB12_10735</name>
</gene>
<reference evidence="17 18" key="1">
    <citation type="submission" date="2020-03" db="EMBL/GenBank/DDBJ databases">
        <title>Complete genome sequence of Orbus sp. IPMB12 (BCRC 80908).</title>
        <authorList>
            <person name="Lo W.-S."/>
            <person name="Chang T.-H."/>
            <person name="Kuo C.-H."/>
        </authorList>
    </citation>
    <scope>NUCLEOTIDE SEQUENCE [LARGE SCALE GENOMIC DNA]</scope>
    <source>
        <strain evidence="17 18">IPMB12</strain>
    </source>
</reference>
<keyword evidence="4 13" id="KW-0228">DNA excision</keyword>
<dbReference type="Pfam" id="PF14520">
    <property type="entry name" value="HHH_5"/>
    <property type="match status" value="1"/>
</dbReference>
<proteinExistence type="inferred from homology"/>
<comment type="similarity">
    <text evidence="9 13">Belongs to the UvrC family.</text>
</comment>
<dbReference type="KEGG" id="orb:IPMB12_10735"/>
<dbReference type="InterPro" id="IPR003583">
    <property type="entry name" value="Hlx-hairpin-Hlx_DNA-bd_motif"/>
</dbReference>
<evidence type="ECO:0000256" key="7">
    <source>
        <dbReference type="ARBA" id="ARBA00023236"/>
    </source>
</evidence>
<dbReference type="FunFam" id="1.10.150.20:FF:000005">
    <property type="entry name" value="UvrABC system protein C"/>
    <property type="match status" value="1"/>
</dbReference>
<dbReference type="Pfam" id="PF02151">
    <property type="entry name" value="UVR"/>
    <property type="match status" value="1"/>
</dbReference>
<dbReference type="Proteomes" id="UP000501168">
    <property type="component" value="Chromosome"/>
</dbReference>
<dbReference type="SUPFAM" id="SSF47781">
    <property type="entry name" value="RuvA domain 2-like"/>
    <property type="match status" value="1"/>
</dbReference>
<evidence type="ECO:0000256" key="6">
    <source>
        <dbReference type="ARBA" id="ARBA00023204"/>
    </source>
</evidence>
<keyword evidence="5 13" id="KW-0267">Excision nuclease</keyword>
<dbReference type="Pfam" id="PF22920">
    <property type="entry name" value="UvrC_RNaseH"/>
    <property type="match status" value="1"/>
</dbReference>
<keyword evidence="2 13" id="KW-0963">Cytoplasm</keyword>
<feature type="domain" description="UVR" evidence="14">
    <location>
        <begin position="208"/>
        <end position="243"/>
    </location>
</feature>
<dbReference type="InterPro" id="IPR035901">
    <property type="entry name" value="GIY-YIG_endonuc_sf"/>
</dbReference>
<dbReference type="GO" id="GO:0003677">
    <property type="term" value="F:DNA binding"/>
    <property type="evidence" value="ECO:0007669"/>
    <property type="project" value="UniProtKB-UniRule"/>
</dbReference>
<dbReference type="Gene3D" id="3.40.1440.10">
    <property type="entry name" value="GIY-YIG endonuclease"/>
    <property type="match status" value="1"/>
</dbReference>
<evidence type="ECO:0000256" key="2">
    <source>
        <dbReference type="ARBA" id="ARBA00022490"/>
    </source>
</evidence>
<evidence type="ECO:0000256" key="8">
    <source>
        <dbReference type="ARBA" id="ARBA00059452"/>
    </source>
</evidence>
<dbReference type="SMART" id="SM00465">
    <property type="entry name" value="GIYc"/>
    <property type="match status" value="1"/>
</dbReference>
<dbReference type="GO" id="GO:0009381">
    <property type="term" value="F:excinuclease ABC activity"/>
    <property type="evidence" value="ECO:0007669"/>
    <property type="project" value="UniProtKB-UniRule"/>
</dbReference>
<dbReference type="InParanoid" id="A0A6G9IE80"/>
<evidence type="ECO:0000256" key="1">
    <source>
        <dbReference type="ARBA" id="ARBA00004496"/>
    </source>
</evidence>
<dbReference type="InterPro" id="IPR001943">
    <property type="entry name" value="UVR_dom"/>
</dbReference>
<evidence type="ECO:0000256" key="4">
    <source>
        <dbReference type="ARBA" id="ARBA00022769"/>
    </source>
</evidence>
<dbReference type="NCBIfam" id="NF001824">
    <property type="entry name" value="PRK00558.1-5"/>
    <property type="match status" value="1"/>
</dbReference>
<evidence type="ECO:0000259" key="15">
    <source>
        <dbReference type="PROSITE" id="PS50164"/>
    </source>
</evidence>
<dbReference type="InterPro" id="IPR001162">
    <property type="entry name" value="UvrC_RNase_H_dom"/>
</dbReference>
<comment type="subcellular location">
    <subcellularLocation>
        <location evidence="1 13">Cytoplasm</location>
    </subcellularLocation>
</comment>
<evidence type="ECO:0000256" key="12">
    <source>
        <dbReference type="ARBA" id="ARBA00077138"/>
    </source>
</evidence>
<dbReference type="HAMAP" id="MF_00203">
    <property type="entry name" value="UvrC"/>
    <property type="match status" value="1"/>
</dbReference>
<evidence type="ECO:0000313" key="17">
    <source>
        <dbReference type="EMBL" id="QIQ22119.1"/>
    </source>
</evidence>
<evidence type="ECO:0000259" key="16">
    <source>
        <dbReference type="PROSITE" id="PS50165"/>
    </source>
</evidence>
<dbReference type="SUPFAM" id="SSF46600">
    <property type="entry name" value="C-terminal UvrC-binding domain of UvrB"/>
    <property type="match status" value="1"/>
</dbReference>
<dbReference type="Gene3D" id="1.10.150.20">
    <property type="entry name" value="5' to 3' exonuclease, C-terminal subdomain"/>
    <property type="match status" value="1"/>
</dbReference>
<dbReference type="PANTHER" id="PTHR30562">
    <property type="entry name" value="UVRC/OXIDOREDUCTASE"/>
    <property type="match status" value="1"/>
</dbReference>
<feature type="domain" description="GIY-YIG" evidence="15">
    <location>
        <begin position="19"/>
        <end position="97"/>
    </location>
</feature>
<dbReference type="InterPro" id="IPR004791">
    <property type="entry name" value="UvrC"/>
</dbReference>
<comment type="function">
    <text evidence="8 13">The UvrABC repair system catalyzes the recognition and processing of DNA lesions. UvrC both incises the 5' and 3' sides of the lesion. The N-terminal half is responsible for the 3' incision and the C-terminal half is responsible for the 5' incision.</text>
</comment>
<dbReference type="NCBIfam" id="TIGR00194">
    <property type="entry name" value="uvrC"/>
    <property type="match status" value="1"/>
</dbReference>
<evidence type="ECO:0000256" key="11">
    <source>
        <dbReference type="ARBA" id="ARBA00067419"/>
    </source>
</evidence>
<dbReference type="Pfam" id="PF01541">
    <property type="entry name" value="GIY-YIG"/>
    <property type="match status" value="1"/>
</dbReference>
<dbReference type="PROSITE" id="PS50165">
    <property type="entry name" value="UVRC"/>
    <property type="match status" value="1"/>
</dbReference>
<dbReference type="Pfam" id="PF08459">
    <property type="entry name" value="UvrC_RNaseH_dom"/>
    <property type="match status" value="1"/>
</dbReference>
<dbReference type="PROSITE" id="PS50164">
    <property type="entry name" value="GIY_YIG"/>
    <property type="match status" value="1"/>
</dbReference>